<dbReference type="EMBL" id="JBGNUJ010000002">
    <property type="protein sequence ID" value="KAL3963844.1"/>
    <property type="molecule type" value="Genomic_DNA"/>
</dbReference>
<evidence type="ECO:0000313" key="1">
    <source>
        <dbReference type="EMBL" id="KAL3963844.1"/>
    </source>
</evidence>
<organism evidence="1 2">
    <name type="scientific">Purpureocillium lilacinum</name>
    <name type="common">Paecilomyces lilacinus</name>
    <dbReference type="NCBI Taxonomy" id="33203"/>
    <lineage>
        <taxon>Eukaryota</taxon>
        <taxon>Fungi</taxon>
        <taxon>Dikarya</taxon>
        <taxon>Ascomycota</taxon>
        <taxon>Pezizomycotina</taxon>
        <taxon>Sordariomycetes</taxon>
        <taxon>Hypocreomycetidae</taxon>
        <taxon>Hypocreales</taxon>
        <taxon>Ophiocordycipitaceae</taxon>
        <taxon>Purpureocillium</taxon>
    </lineage>
</organism>
<reference evidence="1" key="1">
    <citation type="submission" date="2024-12" db="EMBL/GenBank/DDBJ databases">
        <title>Comparative genomics and development of molecular markers within Purpureocillium lilacinum and among Purpureocillium species.</title>
        <authorList>
            <person name="Yeh Z.-Y."/>
            <person name="Ni N.-T."/>
            <person name="Lo P.-H."/>
            <person name="Mushyakhwo K."/>
            <person name="Lin C.-F."/>
            <person name="Nai Y.-S."/>
        </authorList>
    </citation>
    <scope>NUCLEOTIDE SEQUENCE</scope>
    <source>
        <strain evidence="1">NCHU-NPUST-175</strain>
    </source>
</reference>
<comment type="caution">
    <text evidence="1">The sequence shown here is derived from an EMBL/GenBank/DDBJ whole genome shotgun (WGS) entry which is preliminary data.</text>
</comment>
<dbReference type="Proteomes" id="UP001638806">
    <property type="component" value="Unassembled WGS sequence"/>
</dbReference>
<sequence length="150" mass="16942">MKLATILAVAATLAGEVKDLTPRSGEYKLNEDGFTKITCGKFKATDKETFDKALERMLHYLRDTNKKRKQLAPGKCDRIACYENVGVWWCNESKGNKASDSWPSIYSTLKSMTWTAKPRCTSSEFDTLSFQIYHESGWSLTVSSKVGEYC</sequence>
<protein>
    <submittedName>
        <fullName evidence="1">Uncharacterized protein</fullName>
    </submittedName>
</protein>
<evidence type="ECO:0000313" key="2">
    <source>
        <dbReference type="Proteomes" id="UP001638806"/>
    </source>
</evidence>
<gene>
    <name evidence="1" type="ORF">ACCO45_000848</name>
</gene>
<accession>A0ACC4E5D2</accession>
<proteinExistence type="predicted"/>
<keyword evidence="2" id="KW-1185">Reference proteome</keyword>
<name>A0ACC4E5D2_PURLI</name>